<feature type="chain" id="PRO_5026661913" evidence="10">
    <location>
        <begin position="27"/>
        <end position="331"/>
    </location>
</feature>
<dbReference type="GO" id="GO:0046872">
    <property type="term" value="F:metal ion binding"/>
    <property type="evidence" value="ECO:0007669"/>
    <property type="project" value="UniProtKB-KW"/>
</dbReference>
<dbReference type="GO" id="GO:0008237">
    <property type="term" value="F:metallopeptidase activity"/>
    <property type="evidence" value="ECO:0007669"/>
    <property type="project" value="UniProtKB-KW"/>
</dbReference>
<keyword evidence="12" id="KW-1185">Reference proteome</keyword>
<accession>A0A6N9T5C8</accession>
<feature type="compositionally biased region" description="Pro residues" evidence="9">
    <location>
        <begin position="260"/>
        <end position="274"/>
    </location>
</feature>
<evidence type="ECO:0000256" key="8">
    <source>
        <dbReference type="PIRSR" id="PIRSR018455-2"/>
    </source>
</evidence>
<evidence type="ECO:0000256" key="5">
    <source>
        <dbReference type="ARBA" id="ARBA00022801"/>
    </source>
</evidence>
<evidence type="ECO:0000256" key="9">
    <source>
        <dbReference type="SAM" id="MobiDB-lite"/>
    </source>
</evidence>
<keyword evidence="7" id="KW-0482">Metalloprotease</keyword>
<evidence type="ECO:0000256" key="2">
    <source>
        <dbReference type="ARBA" id="ARBA00022723"/>
    </source>
</evidence>
<keyword evidence="4" id="KW-0574">Periplasm</keyword>
<dbReference type="RefSeq" id="WP_163462205.1">
    <property type="nucleotide sequence ID" value="NZ_JAAAMG010000004.1"/>
</dbReference>
<dbReference type="SUPFAM" id="SSF55166">
    <property type="entry name" value="Hedgehog/DD-peptidase"/>
    <property type="match status" value="1"/>
</dbReference>
<dbReference type="PIRSF" id="PIRSF018455">
    <property type="entry name" value="MepA"/>
    <property type="match status" value="1"/>
</dbReference>
<dbReference type="GO" id="GO:0004252">
    <property type="term" value="F:serine-type endopeptidase activity"/>
    <property type="evidence" value="ECO:0007669"/>
    <property type="project" value="InterPro"/>
</dbReference>
<keyword evidence="6" id="KW-0862">Zinc</keyword>
<dbReference type="AlphaFoldDB" id="A0A6N9T5C8"/>
<dbReference type="InterPro" id="IPR009045">
    <property type="entry name" value="Zn_M74/Hedgehog-like"/>
</dbReference>
<dbReference type="Pfam" id="PF03411">
    <property type="entry name" value="Peptidase_M74"/>
    <property type="match status" value="1"/>
</dbReference>
<proteinExistence type="predicted"/>
<protein>
    <submittedName>
        <fullName evidence="11">Penicillin-insensitive murein endopeptidase</fullName>
    </submittedName>
</protein>
<feature type="region of interest" description="Disordered" evidence="9">
    <location>
        <begin position="260"/>
        <end position="279"/>
    </location>
</feature>
<dbReference type="Gene3D" id="3.30.1380.10">
    <property type="match status" value="1"/>
</dbReference>
<dbReference type="InterPro" id="IPR005073">
    <property type="entry name" value="Peptidase_M74"/>
</dbReference>
<reference evidence="11 12" key="1">
    <citation type="submission" date="2020-01" db="EMBL/GenBank/DDBJ databases">
        <title>Jiella pacifica sp. nov.</title>
        <authorList>
            <person name="Xue Z."/>
            <person name="Zhu S."/>
            <person name="Chen J."/>
            <person name="Yang J."/>
        </authorList>
    </citation>
    <scope>NUCLEOTIDE SEQUENCE [LARGE SCALE GENOMIC DNA]</scope>
    <source>
        <strain evidence="11 12">40Bstr34</strain>
    </source>
</reference>
<feature type="region of interest" description="Disordered" evidence="9">
    <location>
        <begin position="291"/>
        <end position="331"/>
    </location>
</feature>
<feature type="signal peptide" evidence="10">
    <location>
        <begin position="1"/>
        <end position="26"/>
    </location>
</feature>
<keyword evidence="3 10" id="KW-0732">Signal</keyword>
<feature type="disulfide bond" evidence="8">
    <location>
        <begin position="229"/>
        <end position="236"/>
    </location>
</feature>
<dbReference type="GO" id="GO:0030288">
    <property type="term" value="C:outer membrane-bounded periplasmic space"/>
    <property type="evidence" value="ECO:0007669"/>
    <property type="project" value="InterPro"/>
</dbReference>
<dbReference type="Proteomes" id="UP000469011">
    <property type="component" value="Unassembled WGS sequence"/>
</dbReference>
<keyword evidence="1" id="KW-0645">Protease</keyword>
<gene>
    <name evidence="11" type="primary">mepA</name>
    <name evidence="11" type="ORF">GTK09_06865</name>
</gene>
<keyword evidence="2" id="KW-0479">Metal-binding</keyword>
<evidence type="ECO:0000256" key="4">
    <source>
        <dbReference type="ARBA" id="ARBA00022764"/>
    </source>
</evidence>
<feature type="disulfide bond" evidence="8">
    <location>
        <begin position="55"/>
        <end position="284"/>
    </location>
</feature>
<keyword evidence="5" id="KW-0378">Hydrolase</keyword>
<evidence type="ECO:0000313" key="11">
    <source>
        <dbReference type="EMBL" id="NDW04148.1"/>
    </source>
</evidence>
<evidence type="ECO:0000313" key="12">
    <source>
        <dbReference type="Proteomes" id="UP000469011"/>
    </source>
</evidence>
<name>A0A6N9T5C8_9HYPH</name>
<dbReference type="NCBIfam" id="NF006947">
    <property type="entry name" value="PRK09429.1"/>
    <property type="match status" value="1"/>
</dbReference>
<evidence type="ECO:0000256" key="3">
    <source>
        <dbReference type="ARBA" id="ARBA00022729"/>
    </source>
</evidence>
<evidence type="ECO:0000256" key="10">
    <source>
        <dbReference type="SAM" id="SignalP"/>
    </source>
</evidence>
<dbReference type="EMBL" id="JAAAMG010000004">
    <property type="protein sequence ID" value="NDW04148.1"/>
    <property type="molecule type" value="Genomic_DNA"/>
</dbReference>
<comment type="caution">
    <text evidence="11">The sequence shown here is derived from an EMBL/GenBank/DDBJ whole genome shotgun (WGS) entry which is preliminary data.</text>
</comment>
<evidence type="ECO:0000256" key="7">
    <source>
        <dbReference type="ARBA" id="ARBA00023049"/>
    </source>
</evidence>
<evidence type="ECO:0000256" key="1">
    <source>
        <dbReference type="ARBA" id="ARBA00022670"/>
    </source>
</evidence>
<organism evidence="11 12">
    <name type="scientific">Jiella pacifica</name>
    <dbReference type="NCBI Taxonomy" id="2696469"/>
    <lineage>
        <taxon>Bacteria</taxon>
        <taxon>Pseudomonadati</taxon>
        <taxon>Pseudomonadota</taxon>
        <taxon>Alphaproteobacteria</taxon>
        <taxon>Hyphomicrobiales</taxon>
        <taxon>Aurantimonadaceae</taxon>
        <taxon>Jiella</taxon>
    </lineage>
</organism>
<feature type="disulfide bond" evidence="8">
    <location>
        <begin position="200"/>
        <end position="248"/>
    </location>
</feature>
<keyword evidence="8" id="KW-1015">Disulfide bond</keyword>
<sequence>MKLRTLLLACGAALLANPLAAGLAHAETPAKLLFSAERQPSAGAPQSIGFYSNGCMAGAAELRPDGPNWQVMRLSRNRRYGQPAAVGLIQRLAGQAARAGIWPGLLVGDISQPRGGPMASGHASHQVGLDFDVWLRPMPSPRLTVEQRETYPFRSVLRKGTFSVDDRIWDDNYRDLIRLASEQPEVQRVFVNPGIKKKLCETAGRDRGWLSKVRPLYGHDEHFHVRLFCQPGSPGCKPQQAVGRGDGCDELDWWFDVALQPPPPGAKPPKPKPPLTLAGMPAACRPVLSAPDKGEAVAADSSSATPAGGGYADAYAPAAPQVPIPTSRPLR</sequence>
<dbReference type="GO" id="GO:0006508">
    <property type="term" value="P:proteolysis"/>
    <property type="evidence" value="ECO:0007669"/>
    <property type="project" value="UniProtKB-KW"/>
</dbReference>
<evidence type="ECO:0000256" key="6">
    <source>
        <dbReference type="ARBA" id="ARBA00022833"/>
    </source>
</evidence>